<organism evidence="2 3">
    <name type="scientific">Mucilaginibacter ginsenosidivorax</name>
    <dbReference type="NCBI Taxonomy" id="862126"/>
    <lineage>
        <taxon>Bacteria</taxon>
        <taxon>Pseudomonadati</taxon>
        <taxon>Bacteroidota</taxon>
        <taxon>Sphingobacteriia</taxon>
        <taxon>Sphingobacteriales</taxon>
        <taxon>Sphingobacteriaceae</taxon>
        <taxon>Mucilaginibacter</taxon>
    </lineage>
</organism>
<evidence type="ECO:0000256" key="1">
    <source>
        <dbReference type="SAM" id="SignalP"/>
    </source>
</evidence>
<dbReference type="AlphaFoldDB" id="A0A5B8W6U8"/>
<feature type="signal peptide" evidence="1">
    <location>
        <begin position="1"/>
        <end position="26"/>
    </location>
</feature>
<keyword evidence="1" id="KW-0732">Signal</keyword>
<dbReference type="EMBL" id="CP042437">
    <property type="protein sequence ID" value="QEC79730.1"/>
    <property type="molecule type" value="Genomic_DNA"/>
</dbReference>
<keyword evidence="3" id="KW-1185">Reference proteome</keyword>
<evidence type="ECO:0000313" key="2">
    <source>
        <dbReference type="EMBL" id="QEC79730.1"/>
    </source>
</evidence>
<feature type="chain" id="PRO_5023045149" description="RSAM-associated Gly-rich repeat protein" evidence="1">
    <location>
        <begin position="27"/>
        <end position="107"/>
    </location>
</feature>
<name>A0A5B8W6U8_9SPHI</name>
<dbReference type="RefSeq" id="WP_147059606.1">
    <property type="nucleotide sequence ID" value="NZ_CP042437.1"/>
</dbReference>
<proteinExistence type="predicted"/>
<dbReference type="KEGG" id="mgk:FSB76_28645"/>
<sequence>MKKIKRIATLLSIGLTSVFTAKKAVATTITANNNIADRVNNVRNELKKKVADGSIADLDIAENFKTNSSMEGWGNWVNWTNWNNWANWNNWNNWKDWAKTWGDFLNS</sequence>
<evidence type="ECO:0008006" key="4">
    <source>
        <dbReference type="Google" id="ProtNLM"/>
    </source>
</evidence>
<evidence type="ECO:0000313" key="3">
    <source>
        <dbReference type="Proteomes" id="UP000321362"/>
    </source>
</evidence>
<dbReference type="Proteomes" id="UP000321362">
    <property type="component" value="Chromosome"/>
</dbReference>
<protein>
    <recommendedName>
        <fullName evidence="4">RSAM-associated Gly-rich repeat protein</fullName>
    </recommendedName>
</protein>
<gene>
    <name evidence="2" type="ORF">FSB76_28645</name>
</gene>
<reference evidence="2 3" key="1">
    <citation type="journal article" date="2013" name="J. Microbiol.">
        <title>Mucilaginibacter ginsenosidivorax sp. nov., with ginsenoside converting activity isolated from sediment.</title>
        <authorList>
            <person name="Kim J.K."/>
            <person name="Choi T.E."/>
            <person name="Liu Q.M."/>
            <person name="Park H.Y."/>
            <person name="Yi T.H."/>
            <person name="Yoon M.H."/>
            <person name="Kim S.C."/>
            <person name="Im W.T."/>
        </authorList>
    </citation>
    <scope>NUCLEOTIDE SEQUENCE [LARGE SCALE GENOMIC DNA]</scope>
    <source>
        <strain evidence="2 3">KHI28</strain>
    </source>
</reference>
<accession>A0A5B8W6U8</accession>